<dbReference type="EMBL" id="BQFK01000002">
    <property type="protein sequence ID" value="GJJ42698.1"/>
    <property type="molecule type" value="Genomic_DNA"/>
</dbReference>
<dbReference type="RefSeq" id="WP_014836166.1">
    <property type="nucleotide sequence ID" value="NZ_AP019662.1"/>
</dbReference>
<protein>
    <submittedName>
        <fullName evidence="8">DNA-directed RNA polymerase sigma-70 factor</fullName>
    </submittedName>
</protein>
<dbReference type="GO" id="GO:0016987">
    <property type="term" value="F:sigma factor activity"/>
    <property type="evidence" value="ECO:0007669"/>
    <property type="project" value="UniProtKB-KW"/>
</dbReference>
<dbReference type="CDD" id="cd06171">
    <property type="entry name" value="Sigma70_r4"/>
    <property type="match status" value="1"/>
</dbReference>
<evidence type="ECO:0000313" key="9">
    <source>
        <dbReference type="Proteomes" id="UP001205910"/>
    </source>
</evidence>
<dbReference type="Pfam" id="PF04542">
    <property type="entry name" value="Sigma70_r2"/>
    <property type="match status" value="1"/>
</dbReference>
<evidence type="ECO:0000313" key="8">
    <source>
        <dbReference type="EMBL" id="GJJ42698.1"/>
    </source>
</evidence>
<evidence type="ECO:0000259" key="6">
    <source>
        <dbReference type="Pfam" id="PF04542"/>
    </source>
</evidence>
<dbReference type="Proteomes" id="UP001205910">
    <property type="component" value="Unassembled WGS sequence"/>
</dbReference>
<keyword evidence="5" id="KW-0804">Transcription</keyword>
<dbReference type="PANTHER" id="PTHR43133">
    <property type="entry name" value="RNA POLYMERASE ECF-TYPE SIGMA FACTO"/>
    <property type="match status" value="1"/>
</dbReference>
<feature type="domain" description="RNA polymerase sigma-70 region 2" evidence="6">
    <location>
        <begin position="14"/>
        <end position="76"/>
    </location>
</feature>
<accession>A0ABD0BFS6</accession>
<keyword evidence="3" id="KW-0731">Sigma factor</keyword>
<dbReference type="InterPro" id="IPR013325">
    <property type="entry name" value="RNA_pol_sigma_r2"/>
</dbReference>
<dbReference type="GO" id="GO:0003677">
    <property type="term" value="F:DNA binding"/>
    <property type="evidence" value="ECO:0007669"/>
    <property type="project" value="UniProtKB-KW"/>
</dbReference>
<dbReference type="InterPro" id="IPR014284">
    <property type="entry name" value="RNA_pol_sigma-70_dom"/>
</dbReference>
<organism evidence="8 9">
    <name type="scientific">Corynebacterium ulcerans</name>
    <dbReference type="NCBI Taxonomy" id="65058"/>
    <lineage>
        <taxon>Bacteria</taxon>
        <taxon>Bacillati</taxon>
        <taxon>Actinomycetota</taxon>
        <taxon>Actinomycetes</taxon>
        <taxon>Mycobacteriales</taxon>
        <taxon>Corynebacteriaceae</taxon>
        <taxon>Corynebacterium</taxon>
    </lineage>
</organism>
<dbReference type="InterPro" id="IPR013324">
    <property type="entry name" value="RNA_pol_sigma_r3/r4-like"/>
</dbReference>
<dbReference type="SUPFAM" id="SSF88946">
    <property type="entry name" value="Sigma2 domain of RNA polymerase sigma factors"/>
    <property type="match status" value="1"/>
</dbReference>
<keyword evidence="8" id="KW-0240">DNA-directed RNA polymerase</keyword>
<gene>
    <name evidence="8" type="primary">rpoE_2</name>
    <name evidence="8" type="ORF">CULCOIPH005_08870</name>
</gene>
<sequence length="171" mass="19526">MTTQRKRDAFSTAYRSYYSAVLSYIRRRTDGDNAEDLTAEVFTRAWNRWDSRKGTELPWIYGIARHVVLEHYRVRDKNAAIERAVQEASSGSATPMQEVDERFTICSALERLNLSDREILALHAWENLEPAEIAQVLGISANSARVRLHRARHRLANLLYSTSGTSHGECS</sequence>
<keyword evidence="4" id="KW-0238">DNA-binding</keyword>
<keyword evidence="2" id="KW-0805">Transcription regulation</keyword>
<dbReference type="GO" id="GO:0000428">
    <property type="term" value="C:DNA-directed RNA polymerase complex"/>
    <property type="evidence" value="ECO:0007669"/>
    <property type="project" value="UniProtKB-KW"/>
</dbReference>
<evidence type="ECO:0000256" key="4">
    <source>
        <dbReference type="ARBA" id="ARBA00023125"/>
    </source>
</evidence>
<evidence type="ECO:0000256" key="1">
    <source>
        <dbReference type="ARBA" id="ARBA00010641"/>
    </source>
</evidence>
<dbReference type="InterPro" id="IPR007627">
    <property type="entry name" value="RNA_pol_sigma70_r2"/>
</dbReference>
<evidence type="ECO:0000256" key="5">
    <source>
        <dbReference type="ARBA" id="ARBA00023163"/>
    </source>
</evidence>
<evidence type="ECO:0000259" key="7">
    <source>
        <dbReference type="Pfam" id="PF08281"/>
    </source>
</evidence>
<proteinExistence type="inferred from homology"/>
<name>A0ABD0BFS6_CORUL</name>
<feature type="domain" description="RNA polymerase sigma factor 70 region 4 type 2" evidence="7">
    <location>
        <begin position="108"/>
        <end position="155"/>
    </location>
</feature>
<dbReference type="InterPro" id="IPR013249">
    <property type="entry name" value="RNA_pol_sigma70_r4_t2"/>
</dbReference>
<comment type="caution">
    <text evidence="8">The sequence shown here is derived from an EMBL/GenBank/DDBJ whole genome shotgun (WGS) entry which is preliminary data.</text>
</comment>
<dbReference type="PANTHER" id="PTHR43133:SF52">
    <property type="entry name" value="ECF RNA POLYMERASE SIGMA FACTOR SIGL"/>
    <property type="match status" value="1"/>
</dbReference>
<dbReference type="NCBIfam" id="TIGR02937">
    <property type="entry name" value="sigma70-ECF"/>
    <property type="match status" value="1"/>
</dbReference>
<evidence type="ECO:0000256" key="2">
    <source>
        <dbReference type="ARBA" id="ARBA00023015"/>
    </source>
</evidence>
<dbReference type="InterPro" id="IPR036388">
    <property type="entry name" value="WH-like_DNA-bd_sf"/>
</dbReference>
<dbReference type="SUPFAM" id="SSF88659">
    <property type="entry name" value="Sigma3 and sigma4 domains of RNA polymerase sigma factors"/>
    <property type="match status" value="1"/>
</dbReference>
<dbReference type="Gene3D" id="1.10.10.10">
    <property type="entry name" value="Winged helix-like DNA-binding domain superfamily/Winged helix DNA-binding domain"/>
    <property type="match status" value="1"/>
</dbReference>
<reference evidence="8 9" key="1">
    <citation type="submission" date="2021-11" db="EMBL/GenBank/DDBJ databases">
        <title>Whole genome sequences of diphtheriae toxin producing Corynebacterium ulcerans isolates from cats in Osaka, Japan.</title>
        <authorList>
            <person name="Umeda K."/>
            <person name="Hirai Y."/>
        </authorList>
    </citation>
    <scope>NUCLEOTIDE SEQUENCE [LARGE SCALE GENOMIC DNA]</scope>
    <source>
        <strain evidence="8 9">12109B-1</strain>
    </source>
</reference>
<comment type="similarity">
    <text evidence="1">Belongs to the sigma-70 factor family. ECF subfamily.</text>
</comment>
<dbReference type="Pfam" id="PF08281">
    <property type="entry name" value="Sigma70_r4_2"/>
    <property type="match status" value="1"/>
</dbReference>
<evidence type="ECO:0000256" key="3">
    <source>
        <dbReference type="ARBA" id="ARBA00023082"/>
    </source>
</evidence>
<dbReference type="Gene3D" id="1.10.1740.10">
    <property type="match status" value="1"/>
</dbReference>
<dbReference type="AlphaFoldDB" id="A0ABD0BFS6"/>
<dbReference type="InterPro" id="IPR039425">
    <property type="entry name" value="RNA_pol_sigma-70-like"/>
</dbReference>